<evidence type="ECO:0000256" key="7">
    <source>
        <dbReference type="ARBA" id="ARBA00023157"/>
    </source>
</evidence>
<sequence length="498" mass="54420">MSLTSGRRDGPYDVLIIIMNNTATQALHWAPDSGWALGSCPSELTALCPSQTIFTPVVKSTETKSAGVSQMKKDCHGLFMWPGTLQGHTCSRHSVLVIADLSREPPQPPSPRSHLHQHVEARSMDRLPQSLILLLLTTRDWDTSSSGDLNTFVNFTKMLSELSLLTVHLYHPSTTTLPRLYHTSTTPLPHLYHTTTRERECVSVCVRTATGGRRVDFRHGGFPKFPVSAAEDPSVRGDFPTNIHSCGRTSTPRIVGGATATYGNNPWQVQLEVYKNGDGFSHHCGGAIISPFHIVTAAHCLQVPGVSPHDYRVKVGDHDLTHRDQDEQMFEVEGWTIHPKFGVGGIYNNDVAVVKVKGQRGKGFQMSRFVTPACLPSSTTPYAPGTKCQVSGWGLTDPDNNFSKVDVLHSTEVLLMADNDCQKMLGTRGYGSGMICAGYMEGKKDACNGDSGGPLACNIDGSYTLLGVVSWGKNCGKPHQPGVYTHIQHYLEWIQSVL</sequence>
<dbReference type="SMART" id="SM00020">
    <property type="entry name" value="Tryp_SPc"/>
    <property type="match status" value="1"/>
</dbReference>
<dbReference type="PROSITE" id="PS00135">
    <property type="entry name" value="TRYPSIN_SER"/>
    <property type="match status" value="1"/>
</dbReference>
<dbReference type="GO" id="GO:0042381">
    <property type="term" value="P:hemolymph coagulation"/>
    <property type="evidence" value="ECO:0007669"/>
    <property type="project" value="UniProtKB-KW"/>
</dbReference>
<dbReference type="AlphaFoldDB" id="A0A8J5N760"/>
<keyword evidence="13" id="KW-1185">Reference proteome</keyword>
<dbReference type="PROSITE" id="PS50240">
    <property type="entry name" value="TRYPSIN_DOM"/>
    <property type="match status" value="1"/>
</dbReference>
<dbReference type="Proteomes" id="UP000747542">
    <property type="component" value="Unassembled WGS sequence"/>
</dbReference>
<protein>
    <recommendedName>
        <fullName evidence="9">limulus clotting factor C</fullName>
        <ecNumber evidence="9">3.4.21.84</ecNumber>
    </recommendedName>
</protein>
<keyword evidence="6 10" id="KW-0720">Serine protease</keyword>
<dbReference type="InterPro" id="IPR043504">
    <property type="entry name" value="Peptidase_S1_PA_chymotrypsin"/>
</dbReference>
<evidence type="ECO:0000256" key="2">
    <source>
        <dbReference type="ARBA" id="ARBA00022670"/>
    </source>
</evidence>
<keyword evidence="7" id="KW-1015">Disulfide bond</keyword>
<dbReference type="FunFam" id="2.40.10.10:FF:000120">
    <property type="entry name" value="Putative serine protease"/>
    <property type="match status" value="1"/>
</dbReference>
<comment type="catalytic activity">
    <reaction evidence="8">
        <text>Selective cleavage of 103-Arg-|-Ser-104 and 124-Ile-|-Ile-125 bonds in Limulus clotting factor B to form activated factor B. Cleavage of -Pro-Arg-|-Xaa- bonds in synthetic substrates.</text>
        <dbReference type="EC" id="3.4.21.84"/>
    </reaction>
</comment>
<evidence type="ECO:0000256" key="5">
    <source>
        <dbReference type="ARBA" id="ARBA00022820"/>
    </source>
</evidence>
<accession>A0A8J5N760</accession>
<dbReference type="InterPro" id="IPR033116">
    <property type="entry name" value="TRYPSIN_SER"/>
</dbReference>
<dbReference type="InterPro" id="IPR001314">
    <property type="entry name" value="Peptidase_S1A"/>
</dbReference>
<evidence type="ECO:0000256" key="1">
    <source>
        <dbReference type="ARBA" id="ARBA00022659"/>
    </source>
</evidence>
<evidence type="ECO:0000256" key="4">
    <source>
        <dbReference type="ARBA" id="ARBA00022801"/>
    </source>
</evidence>
<keyword evidence="5" id="KW-0353">Hemolymph clotting</keyword>
<dbReference type="Gene3D" id="2.40.10.10">
    <property type="entry name" value="Trypsin-like serine proteases"/>
    <property type="match status" value="1"/>
</dbReference>
<evidence type="ECO:0000256" key="8">
    <source>
        <dbReference type="ARBA" id="ARBA00052079"/>
    </source>
</evidence>
<evidence type="ECO:0000259" key="11">
    <source>
        <dbReference type="PROSITE" id="PS50240"/>
    </source>
</evidence>
<dbReference type="PROSITE" id="PS00134">
    <property type="entry name" value="TRYPSIN_HIS"/>
    <property type="match status" value="1"/>
</dbReference>
<dbReference type="PRINTS" id="PR00722">
    <property type="entry name" value="CHYMOTRYPSIN"/>
</dbReference>
<evidence type="ECO:0000256" key="6">
    <source>
        <dbReference type="ARBA" id="ARBA00022825"/>
    </source>
</evidence>
<gene>
    <name evidence="12" type="primary">Prss30-L</name>
    <name evidence="12" type="ORF">Hamer_G020021</name>
</gene>
<feature type="domain" description="Peptidase S1" evidence="11">
    <location>
        <begin position="254"/>
        <end position="498"/>
    </location>
</feature>
<dbReference type="GO" id="GO:0004252">
    <property type="term" value="F:serine-type endopeptidase activity"/>
    <property type="evidence" value="ECO:0007669"/>
    <property type="project" value="InterPro"/>
</dbReference>
<evidence type="ECO:0000256" key="3">
    <source>
        <dbReference type="ARBA" id="ARBA00022729"/>
    </source>
</evidence>
<reference evidence="12" key="1">
    <citation type="journal article" date="2021" name="Sci. Adv.">
        <title>The American lobster genome reveals insights on longevity, neural, and immune adaptations.</title>
        <authorList>
            <person name="Polinski J.M."/>
            <person name="Zimin A.V."/>
            <person name="Clark K.F."/>
            <person name="Kohn A.B."/>
            <person name="Sadowski N."/>
            <person name="Timp W."/>
            <person name="Ptitsyn A."/>
            <person name="Khanna P."/>
            <person name="Romanova D.Y."/>
            <person name="Williams P."/>
            <person name="Greenwood S.J."/>
            <person name="Moroz L.L."/>
            <person name="Walt D.R."/>
            <person name="Bodnar A.G."/>
        </authorList>
    </citation>
    <scope>NUCLEOTIDE SEQUENCE</scope>
    <source>
        <strain evidence="12">GMGI-L3</strain>
    </source>
</reference>
<comment type="caution">
    <text evidence="12">The sequence shown here is derived from an EMBL/GenBank/DDBJ whole genome shotgun (WGS) entry which is preliminary data.</text>
</comment>
<evidence type="ECO:0000313" key="13">
    <source>
        <dbReference type="Proteomes" id="UP000747542"/>
    </source>
</evidence>
<proteinExistence type="predicted"/>
<dbReference type="Pfam" id="PF00089">
    <property type="entry name" value="Trypsin"/>
    <property type="match status" value="1"/>
</dbReference>
<dbReference type="SUPFAM" id="SSF50494">
    <property type="entry name" value="Trypsin-like serine proteases"/>
    <property type="match status" value="1"/>
</dbReference>
<evidence type="ECO:0000256" key="10">
    <source>
        <dbReference type="RuleBase" id="RU363034"/>
    </source>
</evidence>
<dbReference type="InterPro" id="IPR018114">
    <property type="entry name" value="TRYPSIN_HIS"/>
</dbReference>
<keyword evidence="2 10" id="KW-0645">Protease</keyword>
<dbReference type="InterPro" id="IPR009003">
    <property type="entry name" value="Peptidase_S1_PA"/>
</dbReference>
<evidence type="ECO:0000313" key="12">
    <source>
        <dbReference type="EMBL" id="KAG7173873.1"/>
    </source>
</evidence>
<keyword evidence="3" id="KW-0732">Signal</keyword>
<organism evidence="12 13">
    <name type="scientific">Homarus americanus</name>
    <name type="common">American lobster</name>
    <dbReference type="NCBI Taxonomy" id="6706"/>
    <lineage>
        <taxon>Eukaryota</taxon>
        <taxon>Metazoa</taxon>
        <taxon>Ecdysozoa</taxon>
        <taxon>Arthropoda</taxon>
        <taxon>Crustacea</taxon>
        <taxon>Multicrustacea</taxon>
        <taxon>Malacostraca</taxon>
        <taxon>Eumalacostraca</taxon>
        <taxon>Eucarida</taxon>
        <taxon>Decapoda</taxon>
        <taxon>Pleocyemata</taxon>
        <taxon>Astacidea</taxon>
        <taxon>Nephropoidea</taxon>
        <taxon>Nephropidae</taxon>
        <taxon>Homarus</taxon>
    </lineage>
</organism>
<dbReference type="PANTHER" id="PTHR24252">
    <property type="entry name" value="ACROSIN-RELATED"/>
    <property type="match status" value="1"/>
</dbReference>
<dbReference type="PANTHER" id="PTHR24252:SF7">
    <property type="entry name" value="HYALIN"/>
    <property type="match status" value="1"/>
</dbReference>
<dbReference type="GO" id="GO:0006508">
    <property type="term" value="P:proteolysis"/>
    <property type="evidence" value="ECO:0007669"/>
    <property type="project" value="UniProtKB-KW"/>
</dbReference>
<dbReference type="InterPro" id="IPR001254">
    <property type="entry name" value="Trypsin_dom"/>
</dbReference>
<dbReference type="EC" id="3.4.21.84" evidence="9"/>
<keyword evidence="1" id="KW-0768">Sushi</keyword>
<name>A0A8J5N760_HOMAM</name>
<dbReference type="EMBL" id="JAHLQT010008712">
    <property type="protein sequence ID" value="KAG7173873.1"/>
    <property type="molecule type" value="Genomic_DNA"/>
</dbReference>
<dbReference type="CDD" id="cd00190">
    <property type="entry name" value="Tryp_SPc"/>
    <property type="match status" value="1"/>
</dbReference>
<evidence type="ECO:0000256" key="9">
    <source>
        <dbReference type="ARBA" id="ARBA00066707"/>
    </source>
</evidence>
<keyword evidence="4 10" id="KW-0378">Hydrolase</keyword>